<dbReference type="Proteomes" id="UP000521379">
    <property type="component" value="Unassembled WGS sequence"/>
</dbReference>
<keyword evidence="2" id="KW-1185">Reference proteome</keyword>
<comment type="caution">
    <text evidence="1">The sequence shown here is derived from an EMBL/GenBank/DDBJ whole genome shotgun (WGS) entry which is preliminary data.</text>
</comment>
<reference evidence="1 2" key="1">
    <citation type="submission" date="2020-02" db="EMBL/GenBank/DDBJ databases">
        <authorList>
            <person name="Sun Q."/>
        </authorList>
    </citation>
    <scope>NUCLEOTIDE SEQUENCE [LARGE SCALE GENOMIC DNA]</scope>
    <source>
        <strain evidence="1 2">YIM 13062</strain>
    </source>
</reference>
<dbReference type="RefSeq" id="WP_119932886.1">
    <property type="nucleotide sequence ID" value="NZ_JAAVUN010000019.1"/>
</dbReference>
<organism evidence="1 2">
    <name type="scientific">Kocuria subflava</name>
    <dbReference type="NCBI Taxonomy" id="1736139"/>
    <lineage>
        <taxon>Bacteria</taxon>
        <taxon>Bacillati</taxon>
        <taxon>Actinomycetota</taxon>
        <taxon>Actinomycetes</taxon>
        <taxon>Micrococcales</taxon>
        <taxon>Micrococcaceae</taxon>
        <taxon>Kocuria</taxon>
    </lineage>
</organism>
<gene>
    <name evidence="1" type="ORF">GTW58_09785</name>
</gene>
<proteinExistence type="predicted"/>
<dbReference type="Gene3D" id="3.10.129.10">
    <property type="entry name" value="Hotdog Thioesterase"/>
    <property type="match status" value="1"/>
</dbReference>
<name>A0A846U162_9MICC</name>
<dbReference type="Pfam" id="PF14539">
    <property type="entry name" value="DUF4442"/>
    <property type="match status" value="1"/>
</dbReference>
<evidence type="ECO:0000313" key="1">
    <source>
        <dbReference type="EMBL" id="NKE10215.1"/>
    </source>
</evidence>
<evidence type="ECO:0000313" key="2">
    <source>
        <dbReference type="Proteomes" id="UP000521379"/>
    </source>
</evidence>
<dbReference type="InterPro" id="IPR029069">
    <property type="entry name" value="HotDog_dom_sf"/>
</dbReference>
<dbReference type="EMBL" id="JAAVUN010000019">
    <property type="protein sequence ID" value="NKE10215.1"/>
    <property type="molecule type" value="Genomic_DNA"/>
</dbReference>
<sequence>MTETYRKYQRLSSKPLGTKIFSVAFAQFAPYFWTVRPQVREVRPNHAELSIRKRRAVQNHIGTFHVIAVANGLEAAMGLLAEATVPETKRWIPRGMELTYPAKAHTDLLCVAESDPAHWEAGGDVPVTVKAMRTDGVVVVEGTITLYVSDKPRA</sequence>
<dbReference type="InterPro" id="IPR027961">
    <property type="entry name" value="DUF4442"/>
</dbReference>
<dbReference type="AlphaFoldDB" id="A0A846U162"/>
<dbReference type="SUPFAM" id="SSF54637">
    <property type="entry name" value="Thioesterase/thiol ester dehydrase-isomerase"/>
    <property type="match status" value="1"/>
</dbReference>
<accession>A0A846U162</accession>
<protein>
    <submittedName>
        <fullName evidence="1">DUF4442 domain-containing protein</fullName>
    </submittedName>
</protein>